<dbReference type="Proteomes" id="UP000191110">
    <property type="component" value="Unassembled WGS sequence"/>
</dbReference>
<name>A0A1T2L8E5_9GAMM</name>
<evidence type="ECO:0000313" key="3">
    <source>
        <dbReference type="Proteomes" id="UP000191110"/>
    </source>
</evidence>
<dbReference type="Pfam" id="PF18734">
    <property type="entry name" value="HEPN_AbiU2"/>
    <property type="match status" value="1"/>
</dbReference>
<dbReference type="EMBL" id="MPRL01000011">
    <property type="protein sequence ID" value="OOZ41314.1"/>
    <property type="molecule type" value="Genomic_DNA"/>
</dbReference>
<evidence type="ECO:0000313" key="2">
    <source>
        <dbReference type="EMBL" id="OOZ41314.1"/>
    </source>
</evidence>
<dbReference type="AlphaFoldDB" id="A0A1T2L8E5"/>
<keyword evidence="3" id="KW-1185">Reference proteome</keyword>
<feature type="domain" description="HEPN AbiU2-like" evidence="1">
    <location>
        <begin position="2"/>
        <end position="125"/>
    </location>
</feature>
<organism evidence="2 3">
    <name type="scientific">Solemya pervernicosa gill symbiont</name>
    <dbReference type="NCBI Taxonomy" id="642797"/>
    <lineage>
        <taxon>Bacteria</taxon>
        <taxon>Pseudomonadati</taxon>
        <taxon>Pseudomonadota</taxon>
        <taxon>Gammaproteobacteria</taxon>
        <taxon>sulfur-oxidizing symbionts</taxon>
    </lineage>
</organism>
<sequence>MDDINKYVTELRHAANIASLNYDIWRTFNGEETRPIFVDTMNTYTLYFQTAIHAHFAALLIALYRVHEPRSDTVNVPGLVKIVKESHPFSAEIKKTVLSIGAECEPLFRKVAILRNTVFGHKSKKICSK</sequence>
<reference evidence="2 3" key="1">
    <citation type="submission" date="2016-11" db="EMBL/GenBank/DDBJ databases">
        <title>Mixed transmission modes and dynamic genome evolution in an obligate animal-bacterial symbiosis.</title>
        <authorList>
            <person name="Russell S.L."/>
            <person name="Corbett-Detig R.B."/>
            <person name="Cavanaugh C.M."/>
        </authorList>
    </citation>
    <scope>NUCLEOTIDE SEQUENCE [LARGE SCALE GENOMIC DNA]</scope>
    <source>
        <strain evidence="2">Sveles-Q1</strain>
    </source>
</reference>
<evidence type="ECO:0000259" key="1">
    <source>
        <dbReference type="Pfam" id="PF18734"/>
    </source>
</evidence>
<comment type="caution">
    <text evidence="2">The sequence shown here is derived from an EMBL/GenBank/DDBJ whole genome shotgun (WGS) entry which is preliminary data.</text>
</comment>
<dbReference type="OrthoDB" id="8455840at2"/>
<dbReference type="RefSeq" id="WP_078482819.1">
    <property type="nucleotide sequence ID" value="NZ_MPRL01000011.1"/>
</dbReference>
<gene>
    <name evidence="2" type="ORF">BOW53_04135</name>
</gene>
<dbReference type="InterPro" id="IPR040704">
    <property type="entry name" value="HEPN_AbiU2"/>
</dbReference>
<proteinExistence type="predicted"/>
<protein>
    <recommendedName>
        <fullName evidence="1">HEPN AbiU2-like domain-containing protein</fullName>
    </recommendedName>
</protein>
<accession>A0A1T2L8E5</accession>